<dbReference type="Proteomes" id="UP000827872">
    <property type="component" value="Linkage Group LG07"/>
</dbReference>
<evidence type="ECO:0000313" key="1">
    <source>
        <dbReference type="EMBL" id="KAH7995864.1"/>
    </source>
</evidence>
<proteinExistence type="predicted"/>
<organism evidence="1 2">
    <name type="scientific">Sphaerodactylus townsendi</name>
    <dbReference type="NCBI Taxonomy" id="933632"/>
    <lineage>
        <taxon>Eukaryota</taxon>
        <taxon>Metazoa</taxon>
        <taxon>Chordata</taxon>
        <taxon>Craniata</taxon>
        <taxon>Vertebrata</taxon>
        <taxon>Euteleostomi</taxon>
        <taxon>Lepidosauria</taxon>
        <taxon>Squamata</taxon>
        <taxon>Bifurcata</taxon>
        <taxon>Gekkota</taxon>
        <taxon>Sphaerodactylidae</taxon>
        <taxon>Sphaerodactylus</taxon>
    </lineage>
</organism>
<keyword evidence="2" id="KW-1185">Reference proteome</keyword>
<name>A0ACB8EUE9_9SAUR</name>
<accession>A0ACB8EUE9</accession>
<evidence type="ECO:0000313" key="2">
    <source>
        <dbReference type="Proteomes" id="UP000827872"/>
    </source>
</evidence>
<reference evidence="1" key="1">
    <citation type="submission" date="2021-08" db="EMBL/GenBank/DDBJ databases">
        <title>The first chromosome-level gecko genome reveals the dynamic sex chromosomes of Neotropical dwarf geckos (Sphaerodactylidae: Sphaerodactylus).</title>
        <authorList>
            <person name="Pinto B.J."/>
            <person name="Keating S.E."/>
            <person name="Gamble T."/>
        </authorList>
    </citation>
    <scope>NUCLEOTIDE SEQUENCE</scope>
    <source>
        <strain evidence="1">TG3544</strain>
    </source>
</reference>
<protein>
    <submittedName>
        <fullName evidence="1">Uncharacterized protein</fullName>
    </submittedName>
</protein>
<dbReference type="EMBL" id="CM037620">
    <property type="protein sequence ID" value="KAH7995864.1"/>
    <property type="molecule type" value="Genomic_DNA"/>
</dbReference>
<sequence length="120" mass="13333">MLQEASLVAQGGLEVNTGLARLRQARQPRGPATPPPSANPAETRRRKGQRKAASHPQPYFRLPIEGRHWFRRPWTCHPFSRGGTCCSSGGEAGLTAGQRSLDNRDFIDRRLGPVKRRDPP</sequence>
<comment type="caution">
    <text evidence="1">The sequence shown here is derived from an EMBL/GenBank/DDBJ whole genome shotgun (WGS) entry which is preliminary data.</text>
</comment>
<gene>
    <name evidence="1" type="ORF">K3G42_028968</name>
</gene>